<feature type="compositionally biased region" description="Low complexity" evidence="2">
    <location>
        <begin position="1"/>
        <end position="12"/>
    </location>
</feature>
<evidence type="ECO:0000313" key="4">
    <source>
        <dbReference type="EMBL" id="JAG87636.1"/>
    </source>
</evidence>
<dbReference type="InterPro" id="IPR013783">
    <property type="entry name" value="Ig-like_fold"/>
</dbReference>
<dbReference type="GO" id="GO:0061817">
    <property type="term" value="P:endoplasmic reticulum-plasma membrane tethering"/>
    <property type="evidence" value="ECO:0007669"/>
    <property type="project" value="TreeGrafter"/>
</dbReference>
<feature type="domain" description="MSP" evidence="3">
    <location>
        <begin position="66"/>
        <end position="196"/>
    </location>
</feature>
<feature type="region of interest" description="Disordered" evidence="2">
    <location>
        <begin position="213"/>
        <end position="243"/>
    </location>
</feature>
<proteinExistence type="inferred from homology"/>
<evidence type="ECO:0000256" key="1">
    <source>
        <dbReference type="ARBA" id="ARBA00008932"/>
    </source>
</evidence>
<name>A0A0C9RLV4_9CONI</name>
<dbReference type="GO" id="GO:0005789">
    <property type="term" value="C:endoplasmic reticulum membrane"/>
    <property type="evidence" value="ECO:0007669"/>
    <property type="project" value="InterPro"/>
</dbReference>
<dbReference type="InterPro" id="IPR000535">
    <property type="entry name" value="MSP_dom"/>
</dbReference>
<dbReference type="PANTHER" id="PTHR10809">
    <property type="entry name" value="VESICLE-ASSOCIATED MEMBRANE PROTEIN-ASSOCIATED PROTEIN"/>
    <property type="match status" value="1"/>
</dbReference>
<dbReference type="GO" id="GO:0005886">
    <property type="term" value="C:plasma membrane"/>
    <property type="evidence" value="ECO:0007669"/>
    <property type="project" value="TreeGrafter"/>
</dbReference>
<sequence length="263" mass="29975">MASIDSSSSQVSESKKSTGWRLCSPWLPKRPVERRPTRSRSRSASRPQNQQSLVSIAKVCLLTRRRLRLEPDKKLYFLYEPGKQVSSAVRIKNVSRSFVAFKFQTNAPKSCFMRPPNGILAPNETIITSVVKFVEQPENSQDGKMKQPENSKERKTKDKFKIVSLKVKEGAEYTPELFEENKELIAVEKVLRVVFLDPQRPCKALDKLKKRLTEAEASNQARKKPQDDKAPKPPAAAEGVIDEWKERREKYLAKQQGECVDSG</sequence>
<evidence type="ECO:0000256" key="2">
    <source>
        <dbReference type="SAM" id="MobiDB-lite"/>
    </source>
</evidence>
<dbReference type="PROSITE" id="PS50202">
    <property type="entry name" value="MSP"/>
    <property type="match status" value="1"/>
</dbReference>
<reference evidence="4" key="1">
    <citation type="submission" date="2015-02" db="EMBL/GenBank/DDBJ databases">
        <title>A transcriptome of Wollemia nobilis - a relic of Gondwana.</title>
        <authorList>
            <person name="Chia J.Y."/>
            <person name="Leong Y.S."/>
            <person name="Abdul Karim S."/>
            <person name="Wan Azmi N."/>
            <person name="Hercus R."/>
            <person name="Croft L."/>
        </authorList>
    </citation>
    <scope>NUCLEOTIDE SEQUENCE</scope>
    <source>
        <strain evidence="4">MaeBrown</strain>
        <tissue evidence="4">Leaf</tissue>
    </source>
</reference>
<accession>A0A0C9RLV4</accession>
<evidence type="ECO:0000259" key="3">
    <source>
        <dbReference type="PROSITE" id="PS50202"/>
    </source>
</evidence>
<feature type="region of interest" description="Disordered" evidence="2">
    <location>
        <begin position="1"/>
        <end position="50"/>
    </location>
</feature>
<feature type="region of interest" description="Disordered" evidence="2">
    <location>
        <begin position="137"/>
        <end position="157"/>
    </location>
</feature>
<dbReference type="EMBL" id="GCHU01011819">
    <property type="protein sequence ID" value="JAG87636.1"/>
    <property type="molecule type" value="Transcribed_RNA"/>
</dbReference>
<dbReference type="PANTHER" id="PTHR10809:SF58">
    <property type="entry name" value="VESICLE-ASSOCIATED PROTEIN 4-2"/>
    <property type="match status" value="1"/>
</dbReference>
<organism evidence="4">
    <name type="scientific">Wollemia nobilis</name>
    <dbReference type="NCBI Taxonomy" id="56998"/>
    <lineage>
        <taxon>Eukaryota</taxon>
        <taxon>Viridiplantae</taxon>
        <taxon>Streptophyta</taxon>
        <taxon>Embryophyta</taxon>
        <taxon>Tracheophyta</taxon>
        <taxon>Spermatophyta</taxon>
        <taxon>Pinopsida</taxon>
        <taxon>Pinidae</taxon>
        <taxon>Conifers II</taxon>
        <taxon>Araucariales</taxon>
        <taxon>Araucariaceae</taxon>
        <taxon>Wollemia</taxon>
    </lineage>
</organism>
<dbReference type="InterPro" id="IPR016763">
    <property type="entry name" value="VAP"/>
</dbReference>
<protein>
    <submittedName>
        <fullName evidence="4">TSA: Wollemia nobilis Ref_Wollemi_Transcript_11889_2172 transcribed RNA sequence</fullName>
    </submittedName>
</protein>
<dbReference type="AlphaFoldDB" id="A0A0C9RLV4"/>
<dbReference type="Pfam" id="PF00635">
    <property type="entry name" value="Motile_Sperm"/>
    <property type="match status" value="1"/>
</dbReference>
<dbReference type="Gene3D" id="2.60.40.10">
    <property type="entry name" value="Immunoglobulins"/>
    <property type="match status" value="1"/>
</dbReference>
<dbReference type="SUPFAM" id="SSF49354">
    <property type="entry name" value="PapD-like"/>
    <property type="match status" value="1"/>
</dbReference>
<comment type="similarity">
    <text evidence="1">Belongs to the VAMP-associated protein (VAP) (TC 9.B.17) family.</text>
</comment>
<dbReference type="GO" id="GO:0090158">
    <property type="term" value="P:endoplasmic reticulum membrane organization"/>
    <property type="evidence" value="ECO:0007669"/>
    <property type="project" value="TreeGrafter"/>
</dbReference>
<feature type="compositionally biased region" description="Basic and acidic residues" evidence="2">
    <location>
        <begin position="141"/>
        <end position="157"/>
    </location>
</feature>
<dbReference type="InterPro" id="IPR008962">
    <property type="entry name" value="PapD-like_sf"/>
</dbReference>